<dbReference type="RefSeq" id="WP_230772092.1">
    <property type="nucleotide sequence ID" value="NZ_JAJNCT010000005.1"/>
</dbReference>
<evidence type="ECO:0000256" key="1">
    <source>
        <dbReference type="SAM" id="MobiDB-lite"/>
    </source>
</evidence>
<protein>
    <recommendedName>
        <fullName evidence="4">Tail fiber protein</fullName>
    </recommendedName>
</protein>
<gene>
    <name evidence="2" type="ORF">LPW39_05795</name>
</gene>
<feature type="compositionally biased region" description="Pro residues" evidence="1">
    <location>
        <begin position="10"/>
        <end position="19"/>
    </location>
</feature>
<evidence type="ECO:0000313" key="3">
    <source>
        <dbReference type="Proteomes" id="UP001199260"/>
    </source>
</evidence>
<name>A0AAW4XVF1_9BURK</name>
<organism evidence="2 3">
    <name type="scientific">Comamonas koreensis</name>
    <dbReference type="NCBI Taxonomy" id="160825"/>
    <lineage>
        <taxon>Bacteria</taxon>
        <taxon>Pseudomonadati</taxon>
        <taxon>Pseudomonadota</taxon>
        <taxon>Betaproteobacteria</taxon>
        <taxon>Burkholderiales</taxon>
        <taxon>Comamonadaceae</taxon>
        <taxon>Comamonas</taxon>
    </lineage>
</organism>
<evidence type="ECO:0000313" key="2">
    <source>
        <dbReference type="EMBL" id="MCD2164646.1"/>
    </source>
</evidence>
<evidence type="ECO:0008006" key="4">
    <source>
        <dbReference type="Google" id="ProtNLM"/>
    </source>
</evidence>
<accession>A0AAW4XVF1</accession>
<proteinExistence type="predicted"/>
<sequence length="319" mass="33772">MATSLQNPAYVPPTRPAPTPMMSRPVFVTTAFNYTADQEPFRVGMNNLSSNVYSNAVYTFEQGQLAIAARNAAAGHADAAAAKAAEVDRAAADVRAALDAIEAGPVASVMGRTGVVTGLVETAIGATRNKSQLMANAPIGQWVAYSDTTGSGADWPPGHPTVNWWNVLTYGTSIAVGRVTQRASQALDTGYQGWIFERQLHDTTWGPWQRILTSRTLIESGRHLGAAAPSYTVDPSIATVNWVEVFNAVTINVPNPRGFGDQLTILISMVNASPITFSSNVKLPVGGVPALSANTITTMALIARVDGVWNLHIGGANPW</sequence>
<comment type="caution">
    <text evidence="2">The sequence shown here is derived from an EMBL/GenBank/DDBJ whole genome shotgun (WGS) entry which is preliminary data.</text>
</comment>
<keyword evidence="3" id="KW-1185">Reference proteome</keyword>
<dbReference type="Proteomes" id="UP001199260">
    <property type="component" value="Unassembled WGS sequence"/>
</dbReference>
<dbReference type="AlphaFoldDB" id="A0AAW4XVF1"/>
<reference evidence="2 3" key="1">
    <citation type="submission" date="2021-11" db="EMBL/GenBank/DDBJ databases">
        <title>Genome sequence.</title>
        <authorList>
            <person name="Sun Q."/>
        </authorList>
    </citation>
    <scope>NUCLEOTIDE SEQUENCE [LARGE SCALE GENOMIC DNA]</scope>
    <source>
        <strain evidence="2 3">KCTC 12005</strain>
    </source>
</reference>
<feature type="region of interest" description="Disordered" evidence="1">
    <location>
        <begin position="1"/>
        <end position="22"/>
    </location>
</feature>
<dbReference type="EMBL" id="JAJNCT010000005">
    <property type="protein sequence ID" value="MCD2164646.1"/>
    <property type="molecule type" value="Genomic_DNA"/>
</dbReference>